<feature type="region of interest" description="Disordered" evidence="4">
    <location>
        <begin position="108"/>
        <end position="175"/>
    </location>
</feature>
<protein>
    <submittedName>
        <fullName evidence="5">GON-4-like protein</fullName>
    </submittedName>
</protein>
<evidence type="ECO:0000256" key="4">
    <source>
        <dbReference type="SAM" id="MobiDB-lite"/>
    </source>
</evidence>
<feature type="region of interest" description="Disordered" evidence="4">
    <location>
        <begin position="587"/>
        <end position="659"/>
    </location>
</feature>
<dbReference type="SUPFAM" id="SSF46689">
    <property type="entry name" value="Homeodomain-like"/>
    <property type="match status" value="1"/>
</dbReference>
<feature type="region of interest" description="Disordered" evidence="4">
    <location>
        <begin position="861"/>
        <end position="979"/>
    </location>
</feature>
<evidence type="ECO:0000313" key="6">
    <source>
        <dbReference type="Proteomes" id="UP001228049"/>
    </source>
</evidence>
<reference evidence="5" key="1">
    <citation type="submission" date="2023-04" db="EMBL/GenBank/DDBJ databases">
        <title>Chromosome-level genome of Chaenocephalus aceratus.</title>
        <authorList>
            <person name="Park H."/>
        </authorList>
    </citation>
    <scope>NUCLEOTIDE SEQUENCE</scope>
    <source>
        <strain evidence="5">DE</strain>
        <tissue evidence="5">Muscle</tissue>
    </source>
</reference>
<dbReference type="Pfam" id="PF21227">
    <property type="entry name" value="Myb_DNA-binding_7"/>
    <property type="match status" value="1"/>
</dbReference>
<dbReference type="EMBL" id="JASDAP010000034">
    <property type="protein sequence ID" value="KAK1876110.1"/>
    <property type="molecule type" value="Genomic_DNA"/>
</dbReference>
<keyword evidence="3" id="KW-0539">Nucleus</keyword>
<keyword evidence="1" id="KW-0805">Transcription regulation</keyword>
<dbReference type="PANTHER" id="PTHR16088:SF3">
    <property type="entry name" value="GON-4-LIKE PROTEIN"/>
    <property type="match status" value="1"/>
</dbReference>
<accession>A0AAD9EW57</accession>
<dbReference type="InterPro" id="IPR009057">
    <property type="entry name" value="Homeodomain-like_sf"/>
</dbReference>
<evidence type="ECO:0000313" key="5">
    <source>
        <dbReference type="EMBL" id="KAK1876110.1"/>
    </source>
</evidence>
<dbReference type="AlphaFoldDB" id="A0AAD9EW57"/>
<dbReference type="GO" id="GO:0005634">
    <property type="term" value="C:nucleus"/>
    <property type="evidence" value="ECO:0007669"/>
    <property type="project" value="TreeGrafter"/>
</dbReference>
<feature type="compositionally biased region" description="Acidic residues" evidence="4">
    <location>
        <begin position="108"/>
        <end position="127"/>
    </location>
</feature>
<keyword evidence="2" id="KW-0804">Transcription</keyword>
<feature type="compositionally biased region" description="Basic and acidic residues" evidence="4">
    <location>
        <begin position="128"/>
        <end position="140"/>
    </location>
</feature>
<feature type="compositionally biased region" description="Pro residues" evidence="4">
    <location>
        <begin position="161"/>
        <end position="174"/>
    </location>
</feature>
<dbReference type="Proteomes" id="UP001228049">
    <property type="component" value="Unassembled WGS sequence"/>
</dbReference>
<dbReference type="PANTHER" id="PTHR16088">
    <property type="entry name" value="YY1 ASSOCIATED PROTEIN-RELATED"/>
    <property type="match status" value="1"/>
</dbReference>
<dbReference type="Gene3D" id="1.10.10.60">
    <property type="entry name" value="Homeodomain-like"/>
    <property type="match status" value="1"/>
</dbReference>
<feature type="compositionally biased region" description="Pro residues" evidence="4">
    <location>
        <begin position="631"/>
        <end position="640"/>
    </location>
</feature>
<organism evidence="5 6">
    <name type="scientific">Dissostichus eleginoides</name>
    <name type="common">Patagonian toothfish</name>
    <name type="synonym">Dissostichus amissus</name>
    <dbReference type="NCBI Taxonomy" id="100907"/>
    <lineage>
        <taxon>Eukaryota</taxon>
        <taxon>Metazoa</taxon>
        <taxon>Chordata</taxon>
        <taxon>Craniata</taxon>
        <taxon>Vertebrata</taxon>
        <taxon>Euteleostomi</taxon>
        <taxon>Actinopterygii</taxon>
        <taxon>Neopterygii</taxon>
        <taxon>Teleostei</taxon>
        <taxon>Neoteleostei</taxon>
        <taxon>Acanthomorphata</taxon>
        <taxon>Eupercaria</taxon>
        <taxon>Perciformes</taxon>
        <taxon>Notothenioidei</taxon>
        <taxon>Nototheniidae</taxon>
        <taxon>Dissostichus</taxon>
    </lineage>
</organism>
<comment type="caution">
    <text evidence="5">The sequence shown here is derived from an EMBL/GenBank/DDBJ whole genome shotgun (WGS) entry which is preliminary data.</text>
</comment>
<evidence type="ECO:0000256" key="1">
    <source>
        <dbReference type="ARBA" id="ARBA00023015"/>
    </source>
</evidence>
<proteinExistence type="predicted"/>
<feature type="compositionally biased region" description="Acidic residues" evidence="4">
    <location>
        <begin position="881"/>
        <end position="952"/>
    </location>
</feature>
<name>A0AAD9EW57_DISEL</name>
<keyword evidence="6" id="KW-1185">Reference proteome</keyword>
<dbReference type="GO" id="GO:0003712">
    <property type="term" value="F:transcription coregulator activity"/>
    <property type="evidence" value="ECO:0007669"/>
    <property type="project" value="TreeGrafter"/>
</dbReference>
<evidence type="ECO:0000256" key="3">
    <source>
        <dbReference type="ARBA" id="ARBA00023242"/>
    </source>
</evidence>
<feature type="compositionally biased region" description="Basic and acidic residues" evidence="4">
    <location>
        <begin position="953"/>
        <end position="968"/>
    </location>
</feature>
<evidence type="ECO:0000256" key="2">
    <source>
        <dbReference type="ARBA" id="ARBA00023163"/>
    </source>
</evidence>
<gene>
    <name evidence="5" type="ORF">KUDE01_015557</name>
</gene>
<sequence length="1046" mass="117464">MNLVRKRLRLSPQLDQSLETKSKQHNLTTVNVRNIIHEVITNEHVVAMMKAAINDTEAVPAFEPKMTRAKFKEVVEKGVVIPAWNLSPIKKTSDANKAPQFVDIQLAEEDSSDEEYHPDEEEEDETAEDVRGSRLSRGEEESCSPWQVSRSRSRRLRAGPPMGPPPPPRAPPPKVTDSLFLEKLHAVEEELAVCLEPFQPLVVPESSGLMACRTRSKRTLRDVPLGRLEAELRAPDITPDMYDCSSAPEDREWTDWLRGLMTSDMENEEECDDEDDPEYNFLSEIDEPDVEDYQKEVNELMEELFETLSAQQRSRLQQQLTQHVQLLTQIHLLSSPVPVELELLAQRGELLLSAGRPSFCSVFRASNLQGALQLLQEVKTPATLLLQEKQPDARGKSLMRCFPVLPAELAWLFATRPVFLYPELLPCASLDPALYCPRRTAAFTAAEDCLLVLGLRNMEGSFDPPKLVSQFLLRKTLVQVRRRILQCCRPGAPDNIVKPCLGGLPAEQRPPVEREEERMPLWLMRSLPVLHPPIRDYNLHPGSAPEAPPPCLSGGRHMTYSFPPGTLYPPHLPKLFLFRRIGFVRPAPPPRHEAPPPSSPPASVGSPSVTMKPRPFLPPALRRLTLRHNEAPPPSSPLPPSLTLRHNEAPPPSSPPALRRLTLRHNEAPPPSSPPALRRLTLRHNEAPPPSSPPALRRLTLRYNEALPPSSSSSSTLSIGTRERIRRHYRTLCSLRDEAPPLPADTEQEVTSAKPRLQLQWCVCTVSSEAVGGVASAAQRLRCLPEPITGQSCGLPEVPPQIGAWPGRRLRPFQQVVSVLQGSSAPLPEDMEQISSLLGCHGDLHKEFWEFFKQLHGRAVETDSISQNPPLNGDRKRDERPEEAELEQLEEAESEQLEEAESEQLEEAESEQLEEAESEQLEEAESEQLEEVESEQLEEAESEELEEAEFEEAGSKQLEEAESERPEEAESEQTDGAKIMTLSDEKVIWTRLEDRSILTSCQQRGASRSTFSLISEQLEDKTPQQVSLRFDHLMNLFLSSSKTPDH</sequence>
<dbReference type="InterPro" id="IPR052435">
    <property type="entry name" value="YY1-Transcr_Regul"/>
</dbReference>
<dbReference type="GO" id="GO:0006355">
    <property type="term" value="P:regulation of DNA-templated transcription"/>
    <property type="evidence" value="ECO:0007669"/>
    <property type="project" value="TreeGrafter"/>
</dbReference>